<dbReference type="Proteomes" id="UP001548590">
    <property type="component" value="Unassembled WGS sequence"/>
</dbReference>
<comment type="caution">
    <text evidence="9">The sequence shown here is derived from an EMBL/GenBank/DDBJ whole genome shotgun (WGS) entry which is preliminary data.</text>
</comment>
<evidence type="ECO:0000256" key="5">
    <source>
        <dbReference type="ARBA" id="ARBA00023004"/>
    </source>
</evidence>
<keyword evidence="4" id="KW-0249">Electron transport</keyword>
<protein>
    <submittedName>
        <fullName evidence="9">C-type cytochrome</fullName>
    </submittedName>
</protein>
<dbReference type="PROSITE" id="PS51007">
    <property type="entry name" value="CYTC"/>
    <property type="match status" value="1"/>
</dbReference>
<dbReference type="PROSITE" id="PS51257">
    <property type="entry name" value="PROKAR_LIPOPROTEIN"/>
    <property type="match status" value="1"/>
</dbReference>
<feature type="signal peptide" evidence="7">
    <location>
        <begin position="1"/>
        <end position="22"/>
    </location>
</feature>
<dbReference type="RefSeq" id="WP_345925872.1">
    <property type="nucleotide sequence ID" value="NZ_JBDIVF010000002.1"/>
</dbReference>
<proteinExistence type="predicted"/>
<keyword evidence="10" id="KW-1185">Reference proteome</keyword>
<evidence type="ECO:0000256" key="7">
    <source>
        <dbReference type="SAM" id="SignalP"/>
    </source>
</evidence>
<evidence type="ECO:0000313" key="10">
    <source>
        <dbReference type="Proteomes" id="UP001548590"/>
    </source>
</evidence>
<evidence type="ECO:0000256" key="1">
    <source>
        <dbReference type="ARBA" id="ARBA00022448"/>
    </source>
</evidence>
<evidence type="ECO:0000256" key="4">
    <source>
        <dbReference type="ARBA" id="ARBA00022982"/>
    </source>
</evidence>
<dbReference type="PANTHER" id="PTHR40942:SF4">
    <property type="entry name" value="CYTOCHROME C5"/>
    <property type="match status" value="1"/>
</dbReference>
<accession>A0ABV2CSA9</accession>
<feature type="domain" description="Cytochrome c" evidence="8">
    <location>
        <begin position="55"/>
        <end position="135"/>
    </location>
</feature>
<dbReference type="SUPFAM" id="SSF46626">
    <property type="entry name" value="Cytochrome c"/>
    <property type="match status" value="1"/>
</dbReference>
<evidence type="ECO:0000256" key="2">
    <source>
        <dbReference type="ARBA" id="ARBA00022617"/>
    </source>
</evidence>
<keyword evidence="7" id="KW-0732">Signal</keyword>
<dbReference type="PANTHER" id="PTHR40942">
    <property type="match status" value="1"/>
</dbReference>
<dbReference type="InterPro" id="IPR036909">
    <property type="entry name" value="Cyt_c-like_dom_sf"/>
</dbReference>
<keyword evidence="5 6" id="KW-0408">Iron</keyword>
<evidence type="ECO:0000313" key="9">
    <source>
        <dbReference type="EMBL" id="MET1490790.1"/>
    </source>
</evidence>
<feature type="chain" id="PRO_5047065041" evidence="7">
    <location>
        <begin position="23"/>
        <end position="136"/>
    </location>
</feature>
<evidence type="ECO:0000256" key="3">
    <source>
        <dbReference type="ARBA" id="ARBA00022723"/>
    </source>
</evidence>
<keyword evidence="2 6" id="KW-0349">Heme</keyword>
<organism evidence="9 10">
    <name type="scientific">Uliginosibacterium paludis</name>
    <dbReference type="NCBI Taxonomy" id="1615952"/>
    <lineage>
        <taxon>Bacteria</taxon>
        <taxon>Pseudomonadati</taxon>
        <taxon>Pseudomonadota</taxon>
        <taxon>Betaproteobacteria</taxon>
        <taxon>Rhodocyclales</taxon>
        <taxon>Zoogloeaceae</taxon>
        <taxon>Uliginosibacterium</taxon>
    </lineage>
</organism>
<evidence type="ECO:0000256" key="6">
    <source>
        <dbReference type="PROSITE-ProRule" id="PRU00433"/>
    </source>
</evidence>
<keyword evidence="3 6" id="KW-0479">Metal-binding</keyword>
<gene>
    <name evidence="9" type="ORF">ABVT11_13215</name>
</gene>
<dbReference type="InterPro" id="IPR002323">
    <property type="entry name" value="Cyt_CIE"/>
</dbReference>
<dbReference type="Gene3D" id="1.10.760.10">
    <property type="entry name" value="Cytochrome c-like domain"/>
    <property type="match status" value="1"/>
</dbReference>
<evidence type="ECO:0000259" key="8">
    <source>
        <dbReference type="PROSITE" id="PS51007"/>
    </source>
</evidence>
<dbReference type="InterPro" id="IPR009056">
    <property type="entry name" value="Cyt_c-like_dom"/>
</dbReference>
<sequence length="136" mass="13716">MNKVSRLSLPVLALGIASLLLACSKGKVDEEKTAELIQPVARVEMAAPAPVAESTGPKSAEDIVAQVCSACHGTGAAGAPKIGDKAAWAPRIAQGMDTLVQHALQGKGAMPAKGGNPALSDDEVKAAVALLVKQAK</sequence>
<reference evidence="9 10" key="1">
    <citation type="submission" date="2024-07" db="EMBL/GenBank/DDBJ databases">
        <title>Uliginosibacterium paludis KCTC:42655.</title>
        <authorList>
            <person name="Kim M.K."/>
        </authorList>
    </citation>
    <scope>NUCLEOTIDE SEQUENCE [LARGE SCALE GENOMIC DNA]</scope>
    <source>
        <strain evidence="9 10">KCTC 42655</strain>
    </source>
</reference>
<dbReference type="PRINTS" id="PR00607">
    <property type="entry name" value="CYTCHROMECIE"/>
</dbReference>
<name>A0ABV2CSA9_9RHOO</name>
<dbReference type="EMBL" id="JBEWLZ010000007">
    <property type="protein sequence ID" value="MET1490790.1"/>
    <property type="molecule type" value="Genomic_DNA"/>
</dbReference>
<dbReference type="Pfam" id="PF13442">
    <property type="entry name" value="Cytochrome_CBB3"/>
    <property type="match status" value="1"/>
</dbReference>
<keyword evidence="1" id="KW-0813">Transport</keyword>